<keyword evidence="2" id="KW-1185">Reference proteome</keyword>
<gene>
    <name evidence="1" type="ORF">BDN72DRAFT_881401</name>
</gene>
<accession>A0ACD3AH30</accession>
<reference evidence="1 2" key="1">
    <citation type="journal article" date="2019" name="Nat. Ecol. Evol.">
        <title>Megaphylogeny resolves global patterns of mushroom evolution.</title>
        <authorList>
            <person name="Varga T."/>
            <person name="Krizsan K."/>
            <person name="Foldi C."/>
            <person name="Dima B."/>
            <person name="Sanchez-Garcia M."/>
            <person name="Sanchez-Ramirez S."/>
            <person name="Szollosi G.J."/>
            <person name="Szarkandi J.G."/>
            <person name="Papp V."/>
            <person name="Albert L."/>
            <person name="Andreopoulos W."/>
            <person name="Angelini C."/>
            <person name="Antonin V."/>
            <person name="Barry K.W."/>
            <person name="Bougher N.L."/>
            <person name="Buchanan P."/>
            <person name="Buyck B."/>
            <person name="Bense V."/>
            <person name="Catcheside P."/>
            <person name="Chovatia M."/>
            <person name="Cooper J."/>
            <person name="Damon W."/>
            <person name="Desjardin D."/>
            <person name="Finy P."/>
            <person name="Geml J."/>
            <person name="Haridas S."/>
            <person name="Hughes K."/>
            <person name="Justo A."/>
            <person name="Karasinski D."/>
            <person name="Kautmanova I."/>
            <person name="Kiss B."/>
            <person name="Kocsube S."/>
            <person name="Kotiranta H."/>
            <person name="LaButti K.M."/>
            <person name="Lechner B.E."/>
            <person name="Liimatainen K."/>
            <person name="Lipzen A."/>
            <person name="Lukacs Z."/>
            <person name="Mihaltcheva S."/>
            <person name="Morgado L.N."/>
            <person name="Niskanen T."/>
            <person name="Noordeloos M.E."/>
            <person name="Ohm R.A."/>
            <person name="Ortiz-Santana B."/>
            <person name="Ovrebo C."/>
            <person name="Racz N."/>
            <person name="Riley R."/>
            <person name="Savchenko A."/>
            <person name="Shiryaev A."/>
            <person name="Soop K."/>
            <person name="Spirin V."/>
            <person name="Szebenyi C."/>
            <person name="Tomsovsky M."/>
            <person name="Tulloss R.E."/>
            <person name="Uehling J."/>
            <person name="Grigoriev I.V."/>
            <person name="Vagvolgyi C."/>
            <person name="Papp T."/>
            <person name="Martin F.M."/>
            <person name="Miettinen O."/>
            <person name="Hibbett D.S."/>
            <person name="Nagy L.G."/>
        </authorList>
    </citation>
    <scope>NUCLEOTIDE SEQUENCE [LARGE SCALE GENOMIC DNA]</scope>
    <source>
        <strain evidence="1 2">NL-1719</strain>
    </source>
</reference>
<sequence>MPTIHSKPQLPQEILDLCLAYLRPEQRALANCLLAGQPLTNSARKILFQIVKLAVSGDKPHILSRKLTKFSAFWSTSPHLLQYVKSILIESPSGNTHYEVLDIFRGQAIQKIKFQAPRLARDVGVNNVARLTEFFMASEVSRLALVDLNLCGTHTLPIDLLRVLPNLQKLRLNLKKATDEPKFKEAELDPATLPPELCITVPELQLDDDSMSAEAWFLLTRCLDFSYLKRLDITQRWCSSPEVEALRGFFKKAAPHLEELSFRPPLHAYAADTAGSSWNLSGFSQLRKLEFYGRHLDPNPWLQNWIYHQLIQIPSENQLEEITLDFPFLDLHPERTRVIITRRPEFYYAPPFNPGERPLRLDQVDEMLNCYTRLDFLLSKLEHLKVLRLVEEGTRKPIQVFPILSDSGKLVVQPRVNNHME</sequence>
<protein>
    <submittedName>
        <fullName evidence="1">Uncharacterized protein</fullName>
    </submittedName>
</protein>
<dbReference type="Proteomes" id="UP000308600">
    <property type="component" value="Unassembled WGS sequence"/>
</dbReference>
<evidence type="ECO:0000313" key="1">
    <source>
        <dbReference type="EMBL" id="TFK64594.1"/>
    </source>
</evidence>
<proteinExistence type="predicted"/>
<organism evidence="1 2">
    <name type="scientific">Pluteus cervinus</name>
    <dbReference type="NCBI Taxonomy" id="181527"/>
    <lineage>
        <taxon>Eukaryota</taxon>
        <taxon>Fungi</taxon>
        <taxon>Dikarya</taxon>
        <taxon>Basidiomycota</taxon>
        <taxon>Agaricomycotina</taxon>
        <taxon>Agaricomycetes</taxon>
        <taxon>Agaricomycetidae</taxon>
        <taxon>Agaricales</taxon>
        <taxon>Pluteineae</taxon>
        <taxon>Pluteaceae</taxon>
        <taxon>Pluteus</taxon>
    </lineage>
</organism>
<evidence type="ECO:0000313" key="2">
    <source>
        <dbReference type="Proteomes" id="UP000308600"/>
    </source>
</evidence>
<dbReference type="EMBL" id="ML208468">
    <property type="protein sequence ID" value="TFK64594.1"/>
    <property type="molecule type" value="Genomic_DNA"/>
</dbReference>
<name>A0ACD3AH30_9AGAR</name>